<name>X0XX59_9ZZZZ</name>
<feature type="compositionally biased region" description="Basic and acidic residues" evidence="1">
    <location>
        <begin position="38"/>
        <end position="56"/>
    </location>
</feature>
<dbReference type="EMBL" id="BARS01055673">
    <property type="protein sequence ID" value="GAG47935.1"/>
    <property type="molecule type" value="Genomic_DNA"/>
</dbReference>
<feature type="non-terminal residue" evidence="2">
    <location>
        <position position="62"/>
    </location>
</feature>
<comment type="caution">
    <text evidence="2">The sequence shown here is derived from an EMBL/GenBank/DDBJ whole genome shotgun (WGS) entry which is preliminary data.</text>
</comment>
<reference evidence="2" key="1">
    <citation type="journal article" date="2014" name="Front. Microbiol.">
        <title>High frequency of phylogenetically diverse reductive dehalogenase-homologous genes in deep subseafloor sedimentary metagenomes.</title>
        <authorList>
            <person name="Kawai M."/>
            <person name="Futagami T."/>
            <person name="Toyoda A."/>
            <person name="Takaki Y."/>
            <person name="Nishi S."/>
            <person name="Hori S."/>
            <person name="Arai W."/>
            <person name="Tsubouchi T."/>
            <person name="Morono Y."/>
            <person name="Uchiyama I."/>
            <person name="Ito T."/>
            <person name="Fujiyama A."/>
            <person name="Inagaki F."/>
            <person name="Takami H."/>
        </authorList>
    </citation>
    <scope>NUCLEOTIDE SEQUENCE</scope>
    <source>
        <strain evidence="2">Expedition CK06-06</strain>
    </source>
</reference>
<gene>
    <name evidence="2" type="ORF">S01H1_82154</name>
</gene>
<feature type="region of interest" description="Disordered" evidence="1">
    <location>
        <begin position="35"/>
        <end position="62"/>
    </location>
</feature>
<evidence type="ECO:0000256" key="1">
    <source>
        <dbReference type="SAM" id="MobiDB-lite"/>
    </source>
</evidence>
<protein>
    <submittedName>
        <fullName evidence="2">Uncharacterized protein</fullName>
    </submittedName>
</protein>
<organism evidence="2">
    <name type="scientific">marine sediment metagenome</name>
    <dbReference type="NCBI Taxonomy" id="412755"/>
    <lineage>
        <taxon>unclassified sequences</taxon>
        <taxon>metagenomes</taxon>
        <taxon>ecological metagenomes</taxon>
    </lineage>
</organism>
<proteinExistence type="predicted"/>
<sequence>MKVRFLENCAGREKGTVEDVNDGMGTIWVKGGQAQLVKKKEEKKEEKKKDLKDPRVTRHFAG</sequence>
<evidence type="ECO:0000313" key="2">
    <source>
        <dbReference type="EMBL" id="GAG47935.1"/>
    </source>
</evidence>
<accession>X0XX59</accession>
<dbReference type="AlphaFoldDB" id="X0XX59"/>